<proteinExistence type="predicted"/>
<dbReference type="InterPro" id="IPR054545">
    <property type="entry name" value="ApeI-like"/>
</dbReference>
<reference evidence="2 3" key="1">
    <citation type="journal article" date="2019" name="Int. J. Syst. Evol. Microbiol.">
        <title>Limnobaculum parvum gen. nov., sp. nov., isolated from a freshwater lake.</title>
        <authorList>
            <person name="Baek C."/>
            <person name="Shin S.K."/>
            <person name="Yi H."/>
        </authorList>
    </citation>
    <scope>NUCLEOTIDE SEQUENCE [LARGE SCALE GENOMIC DNA]</scope>
    <source>
        <strain evidence="2 3">HYN0051</strain>
    </source>
</reference>
<dbReference type="Proteomes" id="UP000244908">
    <property type="component" value="Chromosome"/>
</dbReference>
<protein>
    <submittedName>
        <fullName evidence="2">Hydroxymyristoyl-ACP dehydratase</fullName>
    </submittedName>
</protein>
<feature type="domain" description="ApeI dehydratase-like" evidence="1">
    <location>
        <begin position="13"/>
        <end position="108"/>
    </location>
</feature>
<dbReference type="KEGG" id="lpv:HYN51_10175"/>
<dbReference type="Pfam" id="PF22818">
    <property type="entry name" value="ApeI-like"/>
    <property type="match status" value="1"/>
</dbReference>
<dbReference type="SUPFAM" id="SSF54637">
    <property type="entry name" value="Thioesterase/thiol ester dehydrase-isomerase"/>
    <property type="match status" value="1"/>
</dbReference>
<name>A0A2Y9TYU4_9GAMM</name>
<evidence type="ECO:0000313" key="3">
    <source>
        <dbReference type="Proteomes" id="UP000244908"/>
    </source>
</evidence>
<gene>
    <name evidence="2" type="ORF">HYN51_10175</name>
</gene>
<accession>A0A2Y9TYU4</accession>
<dbReference type="InterPro" id="IPR029069">
    <property type="entry name" value="HotDog_dom_sf"/>
</dbReference>
<evidence type="ECO:0000313" key="2">
    <source>
        <dbReference type="EMBL" id="AWH88886.1"/>
    </source>
</evidence>
<dbReference type="AlphaFoldDB" id="A0A2Y9TYU4"/>
<dbReference type="RefSeq" id="WP_108900942.1">
    <property type="nucleotide sequence ID" value="NZ_CP029185.2"/>
</dbReference>
<sequence length="114" mass="13023">MKLPQENARQIADDGSATLHFKLQPELLWFKGHFPEQSILPGVTQIHWAIHYAAEIFPHSPVFSAIEVVKFQRPLFPGEEITLTLSWDEKKSRLNFQYCCGEIVASSGRINLCQ</sequence>
<dbReference type="OrthoDB" id="9812842at2"/>
<dbReference type="EMBL" id="CP029185">
    <property type="protein sequence ID" value="AWH88886.1"/>
    <property type="molecule type" value="Genomic_DNA"/>
</dbReference>
<keyword evidence="3" id="KW-1185">Reference proteome</keyword>
<dbReference type="InterPro" id="IPR016962">
    <property type="entry name" value="Dehydrase_ECs4332_prd"/>
</dbReference>
<dbReference type="Gene3D" id="3.10.129.10">
    <property type="entry name" value="Hotdog Thioesterase"/>
    <property type="match status" value="1"/>
</dbReference>
<evidence type="ECO:0000259" key="1">
    <source>
        <dbReference type="Pfam" id="PF22818"/>
    </source>
</evidence>
<dbReference type="PIRSF" id="PIRSF030962">
    <property type="entry name" value="Dehydrase_ECs4332_prd"/>
    <property type="match status" value="1"/>
</dbReference>
<organism evidence="2 3">
    <name type="scientific">Limnobaculum parvum</name>
    <dbReference type="NCBI Taxonomy" id="2172103"/>
    <lineage>
        <taxon>Bacteria</taxon>
        <taxon>Pseudomonadati</taxon>
        <taxon>Pseudomonadota</taxon>
        <taxon>Gammaproteobacteria</taxon>
        <taxon>Enterobacterales</taxon>
        <taxon>Budviciaceae</taxon>
        <taxon>Limnobaculum</taxon>
    </lineage>
</organism>